<feature type="compositionally biased region" description="Polar residues" evidence="2">
    <location>
        <begin position="13"/>
        <end position="29"/>
    </location>
</feature>
<reference evidence="4 5" key="1">
    <citation type="journal article" date="2016" name="Genome Announc.">
        <title>Draft Whole-Genome Sequence of Trichoderma gamsii T6085, a Promising Biocontrol Agent of Fusarium Head Blight on Wheat.</title>
        <authorList>
            <person name="Baroncelli R."/>
            <person name="Zapparata A."/>
            <person name="Piaggeschi G."/>
            <person name="Sarrocco S."/>
            <person name="Vannacci G."/>
        </authorList>
    </citation>
    <scope>NUCLEOTIDE SEQUENCE [LARGE SCALE GENOMIC DNA]</scope>
    <source>
        <strain evidence="4 5">T6085</strain>
    </source>
</reference>
<name>A0A2P5A120_9HYPO</name>
<feature type="region of interest" description="Disordered" evidence="2">
    <location>
        <begin position="97"/>
        <end position="161"/>
    </location>
</feature>
<feature type="domain" description="Zn(2)-C6 fungal-type" evidence="3">
    <location>
        <begin position="778"/>
        <end position="810"/>
    </location>
</feature>
<dbReference type="GO" id="GO:0008270">
    <property type="term" value="F:zinc ion binding"/>
    <property type="evidence" value="ECO:0007669"/>
    <property type="project" value="InterPro"/>
</dbReference>
<feature type="region of interest" description="Disordered" evidence="2">
    <location>
        <begin position="385"/>
        <end position="463"/>
    </location>
</feature>
<feature type="compositionally biased region" description="Polar residues" evidence="2">
    <location>
        <begin position="606"/>
        <end position="618"/>
    </location>
</feature>
<dbReference type="GO" id="GO:0000981">
    <property type="term" value="F:DNA-binding transcription factor activity, RNA polymerase II-specific"/>
    <property type="evidence" value="ECO:0007669"/>
    <property type="project" value="InterPro"/>
</dbReference>
<feature type="compositionally biased region" description="Pro residues" evidence="2">
    <location>
        <begin position="118"/>
        <end position="127"/>
    </location>
</feature>
<evidence type="ECO:0000259" key="3">
    <source>
        <dbReference type="PROSITE" id="PS50048"/>
    </source>
</evidence>
<feature type="compositionally biased region" description="Polar residues" evidence="2">
    <location>
        <begin position="448"/>
        <end position="463"/>
    </location>
</feature>
<comment type="caution">
    <text evidence="4">The sequence shown here is derived from an EMBL/GenBank/DDBJ whole genome shotgun (WGS) entry which is preliminary data.</text>
</comment>
<feature type="compositionally biased region" description="Polar residues" evidence="2">
    <location>
        <begin position="745"/>
        <end position="757"/>
    </location>
</feature>
<dbReference type="SMART" id="SM00066">
    <property type="entry name" value="GAL4"/>
    <property type="match status" value="1"/>
</dbReference>
<dbReference type="AlphaFoldDB" id="A0A2P5A120"/>
<feature type="compositionally biased region" description="Low complexity" evidence="2">
    <location>
        <begin position="621"/>
        <end position="635"/>
    </location>
</feature>
<feature type="region of interest" description="Disordered" evidence="2">
    <location>
        <begin position="663"/>
        <end position="778"/>
    </location>
</feature>
<feature type="region of interest" description="Disordered" evidence="2">
    <location>
        <begin position="226"/>
        <end position="266"/>
    </location>
</feature>
<feature type="compositionally biased region" description="Acidic residues" evidence="2">
    <location>
        <begin position="679"/>
        <end position="688"/>
    </location>
</feature>
<dbReference type="Proteomes" id="UP000054821">
    <property type="component" value="Unassembled WGS sequence"/>
</dbReference>
<organism evidence="4 5">
    <name type="scientific">Trichoderma gamsii</name>
    <dbReference type="NCBI Taxonomy" id="398673"/>
    <lineage>
        <taxon>Eukaryota</taxon>
        <taxon>Fungi</taxon>
        <taxon>Dikarya</taxon>
        <taxon>Ascomycota</taxon>
        <taxon>Pezizomycotina</taxon>
        <taxon>Sordariomycetes</taxon>
        <taxon>Hypocreomycetidae</taxon>
        <taxon>Hypocreales</taxon>
        <taxon>Hypocreaceae</taxon>
        <taxon>Trichoderma</taxon>
    </lineage>
</organism>
<evidence type="ECO:0000256" key="2">
    <source>
        <dbReference type="SAM" id="MobiDB-lite"/>
    </source>
</evidence>
<keyword evidence="5" id="KW-1185">Reference proteome</keyword>
<feature type="compositionally biased region" description="Low complexity" evidence="2">
    <location>
        <begin position="392"/>
        <end position="404"/>
    </location>
</feature>
<accession>A0A2P5A120</accession>
<keyword evidence="1" id="KW-0539">Nucleus</keyword>
<proteinExistence type="predicted"/>
<feature type="compositionally biased region" description="Basic residues" evidence="2">
    <location>
        <begin position="416"/>
        <end position="427"/>
    </location>
</feature>
<feature type="compositionally biased region" description="Low complexity" evidence="2">
    <location>
        <begin position="694"/>
        <end position="717"/>
    </location>
</feature>
<dbReference type="PROSITE" id="PS50048">
    <property type="entry name" value="ZN2_CY6_FUNGAL_2"/>
    <property type="match status" value="1"/>
</dbReference>
<feature type="compositionally biased region" description="Low complexity" evidence="2">
    <location>
        <begin position="248"/>
        <end position="262"/>
    </location>
</feature>
<evidence type="ECO:0000256" key="1">
    <source>
        <dbReference type="ARBA" id="ARBA00023242"/>
    </source>
</evidence>
<dbReference type="RefSeq" id="XP_018657715.1">
    <property type="nucleotide sequence ID" value="XM_018809048.1"/>
</dbReference>
<feature type="region of interest" description="Disordered" evidence="2">
    <location>
        <begin position="488"/>
        <end position="507"/>
    </location>
</feature>
<feature type="region of interest" description="Disordered" evidence="2">
    <location>
        <begin position="606"/>
        <end position="651"/>
    </location>
</feature>
<dbReference type="GeneID" id="29989131"/>
<sequence length="863" mass="93145">MHTFYPTSPPATALQTTPDPSGEFPSTLSSSAIQPLPWIWPPRPPRPLDSRPACSSASCVLRLCSHKLFPNPLRLEASRRSSHPICSLIRKPSGLFTANLPESSSRYRPKRGLCQTSSPPPNPPPRQPGAEPRSRHLPHSLDGDELLRLPHHSSSSGSGRAHYETWLPASDEIVRHPAKRYSCLKLLALSTHAKSAPEVPNPQSPLSLSHHKAPFPSSIAILLPSDPTSNKTSRHTEKMNSLSPINTSGGMSAASSNGGSVSPRQAPTPKNVAFELLFLESPQYRARLPMRVQIYPHDTTDSIVTTVKNFYGLYSGPTGSKGVSFEDELGNTLIARYENFRNNMIVYVRVIEEASMAALESHHYRSLHMGADSYYGGEGYALPQRFGPEMAQSPQRRSPSPYGSRGRRSDSTSTKGRSRSTKSRAHHNHADAYADSMNGYSSGDGGAPSTTSARTKEQLGTTDISVENIVEGGRRKRAKFESSELPLFAPPQMPAATSNPSVSPARRTDHHRHSISYIQTGHNPFINPRPLHSPQSYGSGHGQMSMYSTPVAGDRRGRGSISYGSHSMAHGMGILPTPDPTVGSCMSEEDKDVAIQLMRLGEMSNISHGRTSASTLDDTFSGRADATSSTGATSEGESDSDVELPLSRRQKLNLNGVSKQIYQTTESHFMPPIDSAEASGEDADYEDGLDARAKPAQSKSTKSKSSPTSTPKVASSKAKAPRAANGNKTKKPVVVPVPNGPISPAASSTHSRKQSVVSIGHVAQAGEDDQPDLSTKPRCQRCRKSKKGCDRQRPCGRCRDAGLSADQCISEDEGNGRKGRYGRHMGVPLKKDEIALASQPALLPAAPIAANTMTTDKAKKRKR</sequence>
<feature type="compositionally biased region" description="Basic and acidic residues" evidence="2">
    <location>
        <begin position="139"/>
        <end position="148"/>
    </location>
</feature>
<dbReference type="InterPro" id="IPR001138">
    <property type="entry name" value="Zn2Cys6_DnaBD"/>
</dbReference>
<evidence type="ECO:0000313" key="4">
    <source>
        <dbReference type="EMBL" id="PON30212.1"/>
    </source>
</evidence>
<dbReference type="CDD" id="cd00067">
    <property type="entry name" value="GAL4"/>
    <property type="match status" value="1"/>
</dbReference>
<dbReference type="EMBL" id="JPDN02000002">
    <property type="protein sequence ID" value="PON30212.1"/>
    <property type="molecule type" value="Genomic_DNA"/>
</dbReference>
<gene>
    <name evidence="4" type="ORF">TGAM01_v200652</name>
</gene>
<evidence type="ECO:0000313" key="5">
    <source>
        <dbReference type="Proteomes" id="UP000054821"/>
    </source>
</evidence>
<protein>
    <recommendedName>
        <fullName evidence="3">Zn(2)-C6 fungal-type domain-containing protein</fullName>
    </recommendedName>
</protein>
<feature type="region of interest" description="Disordered" evidence="2">
    <location>
        <begin position="1"/>
        <end position="29"/>
    </location>
</feature>